<keyword evidence="1" id="KW-0812">Transmembrane</keyword>
<protein>
    <submittedName>
        <fullName evidence="2">Uncharacterized protein</fullName>
    </submittedName>
</protein>
<name>A0A146M7E7_LYGHE</name>
<organism evidence="2">
    <name type="scientific">Lygus hesperus</name>
    <name type="common">Western plant bug</name>
    <dbReference type="NCBI Taxonomy" id="30085"/>
    <lineage>
        <taxon>Eukaryota</taxon>
        <taxon>Metazoa</taxon>
        <taxon>Ecdysozoa</taxon>
        <taxon>Arthropoda</taxon>
        <taxon>Hexapoda</taxon>
        <taxon>Insecta</taxon>
        <taxon>Pterygota</taxon>
        <taxon>Neoptera</taxon>
        <taxon>Paraneoptera</taxon>
        <taxon>Hemiptera</taxon>
        <taxon>Heteroptera</taxon>
        <taxon>Panheteroptera</taxon>
        <taxon>Cimicomorpha</taxon>
        <taxon>Miridae</taxon>
        <taxon>Mirini</taxon>
        <taxon>Lygus</taxon>
    </lineage>
</organism>
<reference evidence="2" key="1">
    <citation type="journal article" date="2016" name="Gigascience">
        <title>De novo construction of an expanded transcriptome assembly for the western tarnished plant bug, Lygus hesperus.</title>
        <authorList>
            <person name="Tassone E.E."/>
            <person name="Geib S.M."/>
            <person name="Hall B."/>
            <person name="Fabrick J.A."/>
            <person name="Brent C.S."/>
            <person name="Hull J.J."/>
        </authorList>
    </citation>
    <scope>NUCLEOTIDE SEQUENCE</scope>
</reference>
<dbReference type="EMBL" id="GDHC01003953">
    <property type="protein sequence ID" value="JAQ14676.1"/>
    <property type="molecule type" value="Transcribed_RNA"/>
</dbReference>
<feature type="transmembrane region" description="Helical" evidence="1">
    <location>
        <begin position="224"/>
        <end position="246"/>
    </location>
</feature>
<keyword evidence="1" id="KW-1133">Transmembrane helix</keyword>
<dbReference type="SUPFAM" id="SSF53955">
    <property type="entry name" value="Lysozyme-like"/>
    <property type="match status" value="1"/>
</dbReference>
<keyword evidence="1" id="KW-0472">Membrane</keyword>
<feature type="non-terminal residue" evidence="2">
    <location>
        <position position="1"/>
    </location>
</feature>
<gene>
    <name evidence="2" type="ORF">g.67689</name>
</gene>
<proteinExistence type="predicted"/>
<accession>A0A146M7E7</accession>
<dbReference type="AlphaFoldDB" id="A0A146M7E7"/>
<evidence type="ECO:0000256" key="1">
    <source>
        <dbReference type="SAM" id="Phobius"/>
    </source>
</evidence>
<sequence>SPLNSNFTVIFEILFAFKKMYFMSNGGSVRKWITAMFLVTVTGTITATVYTPCDLAQNIMFRSNDDSMLFNDIYIPYIVCMAGYHNYSSTNHIRLPNGTDSYGLFGFSDELCDFKLHSYRDLDTDLECLSRLYHQDPSFLDPYVWLCGQFLTKKIACDFSAELMEPIYKDILVLTNGDLDRNIVRNAIESYKLDESTMPPTAPTIATDEVLEFSAVYRLFTPTLIAIMISITVVVLVVGSGYYYYAQRRRRINRTRICNVTNNWVPTYRLQYLCAQKFDSTITK</sequence>
<evidence type="ECO:0000313" key="2">
    <source>
        <dbReference type="EMBL" id="JAQ14676.1"/>
    </source>
</evidence>
<dbReference type="InterPro" id="IPR023346">
    <property type="entry name" value="Lysozyme-like_dom_sf"/>
</dbReference>